<evidence type="ECO:0000313" key="2">
    <source>
        <dbReference type="EMBL" id="KAA6387042.1"/>
    </source>
</evidence>
<evidence type="ECO:0000256" key="1">
    <source>
        <dbReference type="SAM" id="MobiDB-lite"/>
    </source>
</evidence>
<accession>A0A5J4VX07</accession>
<evidence type="ECO:0000313" key="3">
    <source>
        <dbReference type="Proteomes" id="UP000324800"/>
    </source>
</evidence>
<dbReference type="SUPFAM" id="SSF55486">
    <property type="entry name" value="Metalloproteases ('zincins'), catalytic domain"/>
    <property type="match status" value="1"/>
</dbReference>
<comment type="caution">
    <text evidence="2">The sequence shown here is derived from an EMBL/GenBank/DDBJ whole genome shotgun (WGS) entry which is preliminary data.</text>
</comment>
<proteinExistence type="predicted"/>
<feature type="region of interest" description="Disordered" evidence="1">
    <location>
        <begin position="17"/>
        <end position="82"/>
    </location>
</feature>
<organism evidence="2 3">
    <name type="scientific">Streblomastix strix</name>
    <dbReference type="NCBI Taxonomy" id="222440"/>
    <lineage>
        <taxon>Eukaryota</taxon>
        <taxon>Metamonada</taxon>
        <taxon>Preaxostyla</taxon>
        <taxon>Oxymonadida</taxon>
        <taxon>Streblomastigidae</taxon>
        <taxon>Streblomastix</taxon>
    </lineage>
</organism>
<protein>
    <submittedName>
        <fullName evidence="2">Uncharacterized protein</fullName>
    </submittedName>
</protein>
<dbReference type="EMBL" id="SNRW01004544">
    <property type="protein sequence ID" value="KAA6387042.1"/>
    <property type="molecule type" value="Genomic_DNA"/>
</dbReference>
<feature type="non-terminal residue" evidence="2">
    <location>
        <position position="1"/>
    </location>
</feature>
<gene>
    <name evidence="2" type="ORF">EZS28_017428</name>
</gene>
<reference evidence="2 3" key="1">
    <citation type="submission" date="2019-03" db="EMBL/GenBank/DDBJ databases">
        <title>Single cell metagenomics reveals metabolic interactions within the superorganism composed of flagellate Streblomastix strix and complex community of Bacteroidetes bacteria on its surface.</title>
        <authorList>
            <person name="Treitli S.C."/>
            <person name="Kolisko M."/>
            <person name="Husnik F."/>
            <person name="Keeling P."/>
            <person name="Hampl V."/>
        </authorList>
    </citation>
    <scope>NUCLEOTIDE SEQUENCE [LARGE SCALE GENOMIC DNA]</scope>
    <source>
        <strain evidence="2">ST1C</strain>
    </source>
</reference>
<name>A0A5J4VX07_9EUKA</name>
<feature type="compositionally biased region" description="Basic and acidic residues" evidence="1">
    <location>
        <begin position="51"/>
        <end position="64"/>
    </location>
</feature>
<feature type="compositionally biased region" description="Basic and acidic residues" evidence="1">
    <location>
        <begin position="17"/>
        <end position="43"/>
    </location>
</feature>
<sequence>LRVIIHGILHLCGMNDKESGEREIMEKTRKEQEKERIKKEKKDKERKKKQQLKEKLKSEEENKIDQQQQEEEDEKFKGKRKDKVKEEVQAQVKEKEKQQLISLSSDLSTSRLSTEKPQIPINIDDIIRQLNQQEKKPLILPFAEIEKQSAVPLLFKVPQKSIEKGIFRVSNLYSESQISRRFGIVAEGSGIFNNVPIIDQDFRAITVDDKDGIIRLGWHEQLKWDLALSDKSLHWVTLEIDLREEMQHNTVRLFIGNEESPIIFVNVPKKLKIYLSYGKLSGTTNKLQLFEILKQRPCRQGGYTKIIDYNTDLKFEKETRERKSGQ</sequence>
<dbReference type="Proteomes" id="UP000324800">
    <property type="component" value="Unassembled WGS sequence"/>
</dbReference>
<dbReference type="AlphaFoldDB" id="A0A5J4VX07"/>